<gene>
    <name evidence="5" type="ORF">ACFSNB_03180</name>
</gene>
<sequence length="193" mass="20929">MSILFFDTETTGLPDKRAPSDAKHQPHVVQLAGLLTDDDGAERACLNLIINPGVPIPAGAAKVHGITDEVARQFGIHPKLAALAFRAMAAKADLLVAHNIEFDLALMATLFQRNDLEQALPERRFCTMEASTPILNLPPTPKMIAAGFNKPKPPKLEEAYRHFTGRDLVGAHDALADVRGCRDVYFAIVNEGA</sequence>
<accession>A0ABW5C7A9</accession>
<name>A0ABW5C7A9_9PROT</name>
<reference evidence="6" key="1">
    <citation type="journal article" date="2019" name="Int. J. Syst. Evol. Microbiol.">
        <title>The Global Catalogue of Microorganisms (GCM) 10K type strain sequencing project: providing services to taxonomists for standard genome sequencing and annotation.</title>
        <authorList>
            <consortium name="The Broad Institute Genomics Platform"/>
            <consortium name="The Broad Institute Genome Sequencing Center for Infectious Disease"/>
            <person name="Wu L."/>
            <person name="Ma J."/>
        </authorList>
    </citation>
    <scope>NUCLEOTIDE SEQUENCE [LARGE SCALE GENOMIC DNA]</scope>
    <source>
        <strain evidence="6">KCTC 15012</strain>
    </source>
</reference>
<keyword evidence="6" id="KW-1185">Reference proteome</keyword>
<dbReference type="InterPro" id="IPR012337">
    <property type="entry name" value="RNaseH-like_sf"/>
</dbReference>
<protein>
    <submittedName>
        <fullName evidence="5">3'-5' exonuclease</fullName>
    </submittedName>
</protein>
<dbReference type="InterPro" id="IPR036397">
    <property type="entry name" value="RNaseH_sf"/>
</dbReference>
<evidence type="ECO:0000313" key="5">
    <source>
        <dbReference type="EMBL" id="MFD2232801.1"/>
    </source>
</evidence>
<evidence type="ECO:0000313" key="6">
    <source>
        <dbReference type="Proteomes" id="UP001597296"/>
    </source>
</evidence>
<dbReference type="RefSeq" id="WP_377314443.1">
    <property type="nucleotide sequence ID" value="NZ_JBHUIY010000004.1"/>
</dbReference>
<keyword evidence="1" id="KW-0540">Nuclease</keyword>
<evidence type="ECO:0000256" key="3">
    <source>
        <dbReference type="ARBA" id="ARBA00022839"/>
    </source>
</evidence>
<dbReference type="InterPro" id="IPR013520">
    <property type="entry name" value="Ribonucl_H"/>
</dbReference>
<proteinExistence type="predicted"/>
<dbReference type="PANTHER" id="PTHR30231:SF4">
    <property type="entry name" value="PROTEIN NEN2"/>
    <property type="match status" value="1"/>
</dbReference>
<comment type="caution">
    <text evidence="5">The sequence shown here is derived from an EMBL/GenBank/DDBJ whole genome shotgun (WGS) entry which is preliminary data.</text>
</comment>
<dbReference type="SUPFAM" id="SSF53098">
    <property type="entry name" value="Ribonuclease H-like"/>
    <property type="match status" value="1"/>
</dbReference>
<keyword evidence="2" id="KW-0378">Hydrolase</keyword>
<feature type="domain" description="Exonuclease" evidence="4">
    <location>
        <begin position="2"/>
        <end position="193"/>
    </location>
</feature>
<dbReference type="PANTHER" id="PTHR30231">
    <property type="entry name" value="DNA POLYMERASE III SUBUNIT EPSILON"/>
    <property type="match status" value="1"/>
</dbReference>
<evidence type="ECO:0000256" key="1">
    <source>
        <dbReference type="ARBA" id="ARBA00022722"/>
    </source>
</evidence>
<dbReference type="Proteomes" id="UP001597296">
    <property type="component" value="Unassembled WGS sequence"/>
</dbReference>
<evidence type="ECO:0000256" key="2">
    <source>
        <dbReference type="ARBA" id="ARBA00022801"/>
    </source>
</evidence>
<organism evidence="5 6">
    <name type="scientific">Phaeospirillum tilakii</name>
    <dbReference type="NCBI Taxonomy" id="741673"/>
    <lineage>
        <taxon>Bacteria</taxon>
        <taxon>Pseudomonadati</taxon>
        <taxon>Pseudomonadota</taxon>
        <taxon>Alphaproteobacteria</taxon>
        <taxon>Rhodospirillales</taxon>
        <taxon>Rhodospirillaceae</taxon>
        <taxon>Phaeospirillum</taxon>
    </lineage>
</organism>
<dbReference type="EMBL" id="JBHUIY010000004">
    <property type="protein sequence ID" value="MFD2232801.1"/>
    <property type="molecule type" value="Genomic_DNA"/>
</dbReference>
<dbReference type="Gene3D" id="3.30.420.10">
    <property type="entry name" value="Ribonuclease H-like superfamily/Ribonuclease H"/>
    <property type="match status" value="1"/>
</dbReference>
<dbReference type="Pfam" id="PF00929">
    <property type="entry name" value="RNase_T"/>
    <property type="match status" value="1"/>
</dbReference>
<dbReference type="CDD" id="cd06127">
    <property type="entry name" value="DEDDh"/>
    <property type="match status" value="1"/>
</dbReference>
<dbReference type="SMART" id="SM00479">
    <property type="entry name" value="EXOIII"/>
    <property type="match status" value="1"/>
</dbReference>
<dbReference type="GO" id="GO:0004527">
    <property type="term" value="F:exonuclease activity"/>
    <property type="evidence" value="ECO:0007669"/>
    <property type="project" value="UniProtKB-KW"/>
</dbReference>
<keyword evidence="3 5" id="KW-0269">Exonuclease</keyword>
<evidence type="ECO:0000259" key="4">
    <source>
        <dbReference type="SMART" id="SM00479"/>
    </source>
</evidence>